<dbReference type="Pfam" id="PF01212">
    <property type="entry name" value="Beta_elim_lyase"/>
    <property type="match status" value="1"/>
</dbReference>
<feature type="modified residue" description="N6-(pyridoxal phosphate)lysine" evidence="5">
    <location>
        <position position="208"/>
    </location>
</feature>
<feature type="compositionally biased region" description="Basic and acidic residues" evidence="6">
    <location>
        <begin position="12"/>
        <end position="40"/>
    </location>
</feature>
<evidence type="ECO:0000256" key="5">
    <source>
        <dbReference type="PIRSR" id="PIRSR017617-1"/>
    </source>
</evidence>
<keyword evidence="4 8" id="KW-0456">Lyase</keyword>
<dbReference type="GO" id="GO:0005829">
    <property type="term" value="C:cytosol"/>
    <property type="evidence" value="ECO:0007669"/>
    <property type="project" value="TreeGrafter"/>
</dbReference>
<dbReference type="PANTHER" id="PTHR48097">
    <property type="entry name" value="L-THREONINE ALDOLASE-RELATED"/>
    <property type="match status" value="1"/>
</dbReference>
<sequence>MGRPSDPTMIDLRSDTVTKPSDRMREAARDADVGDDVYRDDPTVNELERRAAELVGTEAALYVPSGTMGNQIAIRVHTDRGEELLLEQESHIHRWEVGGAAQLSAVQTRLVDAGDRCVPTPEQVWEAYVEESLHRPGTGLLCLENTHNYRGGIAVPKEFVDAAAETAGELGVPVHLDGARLFNAGVALDTPADELVENVDSVMFCLSKGLGAPVGSMLAGSREFIAEARRIRKLFGGGMRQAGVIAAPGLVALENVDRLADDHENARLLASELDDLEGLRSPEPETNVVVVDSSELGMTAEEFVAACENAGVGAGAFDEYTTRLCTHRDVSGADIEAAVERIESIVESFEA</sequence>
<dbReference type="FunFam" id="3.40.640.10:FF:000030">
    <property type="entry name" value="Low-specificity L-threonine aldolase"/>
    <property type="match status" value="1"/>
</dbReference>
<evidence type="ECO:0000256" key="6">
    <source>
        <dbReference type="SAM" id="MobiDB-lite"/>
    </source>
</evidence>
<dbReference type="GO" id="GO:0006545">
    <property type="term" value="P:glycine biosynthetic process"/>
    <property type="evidence" value="ECO:0007669"/>
    <property type="project" value="TreeGrafter"/>
</dbReference>
<dbReference type="EMBL" id="CP025066">
    <property type="protein sequence ID" value="AUX08500.1"/>
    <property type="molecule type" value="Genomic_DNA"/>
</dbReference>
<reference evidence="9" key="1">
    <citation type="submission" date="2017-11" db="EMBL/GenBank/DDBJ databases">
        <title>Phenotypic and genomic properties of facultatively anaerobic sulfur-reducing natronoarchaea from hypersaline soda lakes.</title>
        <authorList>
            <person name="Sorokin D.Y."/>
            <person name="Kublanov I.V."/>
            <person name="Roman P."/>
            <person name="Sinninghe Damste J.S."/>
            <person name="Golyshin P.N."/>
            <person name="Rojo D."/>
            <person name="Ciordia S."/>
            <person name="Mena M.D.C."/>
            <person name="Ferrer M."/>
            <person name="Messina E."/>
            <person name="Smedile F."/>
            <person name="La Spada G."/>
            <person name="La Cono V."/>
            <person name="Yakimov M.M."/>
        </authorList>
    </citation>
    <scope>NUCLEOTIDE SEQUENCE [LARGE SCALE GENOMIC DNA]</scope>
    <source>
        <strain evidence="9">AArc-Sl</strain>
    </source>
</reference>
<keyword evidence="9" id="KW-1185">Reference proteome</keyword>
<dbReference type="Gene3D" id="3.40.640.10">
    <property type="entry name" value="Type I PLP-dependent aspartate aminotransferase-like (Major domain)"/>
    <property type="match status" value="1"/>
</dbReference>
<organism evidence="8 9">
    <name type="scientific">Halalkaliarchaeum desulfuricum</name>
    <dbReference type="NCBI Taxonomy" id="2055893"/>
    <lineage>
        <taxon>Archaea</taxon>
        <taxon>Methanobacteriati</taxon>
        <taxon>Methanobacteriota</taxon>
        <taxon>Stenosarchaea group</taxon>
        <taxon>Halobacteria</taxon>
        <taxon>Halobacteriales</taxon>
        <taxon>Haloferacaceae</taxon>
        <taxon>Halalkaliarchaeum</taxon>
    </lineage>
</organism>
<feature type="region of interest" description="Disordered" evidence="6">
    <location>
        <begin position="1"/>
        <end position="40"/>
    </location>
</feature>
<dbReference type="PIRSF" id="PIRSF017617">
    <property type="entry name" value="Thr_aldolase"/>
    <property type="match status" value="1"/>
</dbReference>
<name>A0A343THC8_9EURY</name>
<dbReference type="SUPFAM" id="SSF53383">
    <property type="entry name" value="PLP-dependent transferases"/>
    <property type="match status" value="1"/>
</dbReference>
<protein>
    <submittedName>
        <fullName evidence="8">Threonine aldolase</fullName>
        <ecNumber evidence="8">4.1.2.48</ecNumber>
    </submittedName>
</protein>
<evidence type="ECO:0000313" key="9">
    <source>
        <dbReference type="Proteomes" id="UP000263012"/>
    </source>
</evidence>
<dbReference type="InterPro" id="IPR015424">
    <property type="entry name" value="PyrdxlP-dep_Trfase"/>
</dbReference>
<proteinExistence type="inferred from homology"/>
<dbReference type="CDD" id="cd06502">
    <property type="entry name" value="TA_like"/>
    <property type="match status" value="1"/>
</dbReference>
<dbReference type="InterPro" id="IPR015421">
    <property type="entry name" value="PyrdxlP-dep_Trfase_major"/>
</dbReference>
<gene>
    <name evidence="8" type="primary">ltaE</name>
    <name evidence="8" type="ORF">AArcSl_0857</name>
</gene>
<accession>A0A343THC8</accession>
<comment type="similarity">
    <text evidence="2">Belongs to the threonine aldolase family.</text>
</comment>
<dbReference type="InterPro" id="IPR001597">
    <property type="entry name" value="ArAA_b-elim_lyase/Thr_aldolase"/>
</dbReference>
<dbReference type="GO" id="GO:0008732">
    <property type="term" value="F:L-allo-threonine aldolase activity"/>
    <property type="evidence" value="ECO:0007669"/>
    <property type="project" value="TreeGrafter"/>
</dbReference>
<dbReference type="KEGG" id="hdf:AArcSl_0857"/>
<dbReference type="InterPro" id="IPR023603">
    <property type="entry name" value="Low_specificity_L-TA-like"/>
</dbReference>
<keyword evidence="3" id="KW-0663">Pyridoxal phosphate</keyword>
<evidence type="ECO:0000256" key="2">
    <source>
        <dbReference type="ARBA" id="ARBA00006966"/>
    </source>
</evidence>
<dbReference type="EC" id="4.1.2.48" evidence="8"/>
<evidence type="ECO:0000313" key="8">
    <source>
        <dbReference type="EMBL" id="AUX08500.1"/>
    </source>
</evidence>
<dbReference type="NCBIfam" id="NF041359">
    <property type="entry name" value="GntG_guanitoxin"/>
    <property type="match status" value="1"/>
</dbReference>
<dbReference type="Proteomes" id="UP000263012">
    <property type="component" value="Chromosome"/>
</dbReference>
<dbReference type="AlphaFoldDB" id="A0A343THC8"/>
<evidence type="ECO:0000256" key="4">
    <source>
        <dbReference type="ARBA" id="ARBA00023239"/>
    </source>
</evidence>
<evidence type="ECO:0000256" key="3">
    <source>
        <dbReference type="ARBA" id="ARBA00022898"/>
    </source>
</evidence>
<dbReference type="GO" id="GO:0006567">
    <property type="term" value="P:L-threonine catabolic process"/>
    <property type="evidence" value="ECO:0007669"/>
    <property type="project" value="TreeGrafter"/>
</dbReference>
<dbReference type="PANTHER" id="PTHR48097:SF9">
    <property type="entry name" value="L-THREONINE ALDOLASE"/>
    <property type="match status" value="1"/>
</dbReference>
<dbReference type="Gene3D" id="3.90.1150.10">
    <property type="entry name" value="Aspartate Aminotransferase, domain 1"/>
    <property type="match status" value="1"/>
</dbReference>
<comment type="cofactor">
    <cofactor evidence="1">
        <name>pyridoxal 5'-phosphate</name>
        <dbReference type="ChEBI" id="CHEBI:597326"/>
    </cofactor>
</comment>
<evidence type="ECO:0000256" key="1">
    <source>
        <dbReference type="ARBA" id="ARBA00001933"/>
    </source>
</evidence>
<feature type="domain" description="Aromatic amino acid beta-eliminating lyase/threonine aldolase" evidence="7">
    <location>
        <begin position="11"/>
        <end position="292"/>
    </location>
</feature>
<evidence type="ECO:0000259" key="7">
    <source>
        <dbReference type="Pfam" id="PF01212"/>
    </source>
</evidence>
<dbReference type="InterPro" id="IPR015422">
    <property type="entry name" value="PyrdxlP-dep_Trfase_small"/>
</dbReference>